<evidence type="ECO:0000313" key="2">
    <source>
        <dbReference type="Proteomes" id="UP000053797"/>
    </source>
</evidence>
<dbReference type="EMBL" id="LNQL01000002">
    <property type="protein sequence ID" value="KSU49528.1"/>
    <property type="molecule type" value="Genomic_DNA"/>
</dbReference>
<dbReference type="Proteomes" id="UP000053797">
    <property type="component" value="Unassembled WGS sequence"/>
</dbReference>
<accession>A0A0V8GGX2</accession>
<protein>
    <submittedName>
        <fullName evidence="1">Uncharacterized protein</fullName>
    </submittedName>
</protein>
<proteinExistence type="predicted"/>
<dbReference type="AlphaFoldDB" id="A0A0V8GGX2"/>
<evidence type="ECO:0000313" key="1">
    <source>
        <dbReference type="EMBL" id="KSU49528.1"/>
    </source>
</evidence>
<gene>
    <name evidence="1" type="ORF">AS033_09180</name>
</gene>
<name>A0A0V8GGX2_9BACL</name>
<sequence length="68" mass="8002">MYPISEYKMMKRLSSHENAWCDKSHTSMYMKQIDEKEEFTTVVNAIKGVMEFTGWSCTKQEKGVMIDL</sequence>
<reference evidence="1 2" key="1">
    <citation type="journal article" date="2015" name="Int. J. Syst. Evol. Microbiol.">
        <title>Exiguobacterium enclense sp. nov., isolated from sediment.</title>
        <authorList>
            <person name="Dastager S.G."/>
            <person name="Mawlankar R."/>
            <person name="Sonalkar V.V."/>
            <person name="Thorat M.N."/>
            <person name="Mual P."/>
            <person name="Verma A."/>
            <person name="Krishnamurthi S."/>
            <person name="Tang S.K."/>
            <person name="Li W.J."/>
        </authorList>
    </citation>
    <scope>NUCLEOTIDE SEQUENCE [LARGE SCALE GENOMIC DNA]</scope>
    <source>
        <strain evidence="1 2">NIO-1109</strain>
    </source>
</reference>
<comment type="caution">
    <text evidence="1">The sequence shown here is derived from an EMBL/GenBank/DDBJ whole genome shotgun (WGS) entry which is preliminary data.</text>
</comment>
<organism evidence="1 2">
    <name type="scientific">Exiguobacterium indicum</name>
    <dbReference type="NCBI Taxonomy" id="296995"/>
    <lineage>
        <taxon>Bacteria</taxon>
        <taxon>Bacillati</taxon>
        <taxon>Bacillota</taxon>
        <taxon>Bacilli</taxon>
        <taxon>Bacillales</taxon>
        <taxon>Bacillales Family XII. Incertae Sedis</taxon>
        <taxon>Exiguobacterium</taxon>
    </lineage>
</organism>